<keyword evidence="2" id="KW-0732">Signal</keyword>
<sequence length="137" mass="14328">MATPFFTKALTIVAIACLVFVEVASDCVDSSVVINCSKRVQYCNSEEWIVVMNRFCAATCGFCTNSTTAAATAATAKVTTARPTVPVATSLMQQAAATSQTSSWGLPSWLSSIGSPKTAILASQDAAGSKNFGYFSF</sequence>
<accession>A0A7E4W331</accession>
<proteinExistence type="predicted"/>
<evidence type="ECO:0000259" key="3">
    <source>
        <dbReference type="PROSITE" id="PS51670"/>
    </source>
</evidence>
<name>A0A7E4W331_PANRE</name>
<evidence type="ECO:0000256" key="2">
    <source>
        <dbReference type="SAM" id="SignalP"/>
    </source>
</evidence>
<dbReference type="InterPro" id="IPR003582">
    <property type="entry name" value="ShKT_dom"/>
</dbReference>
<feature type="chain" id="PRO_5028813198" evidence="2">
    <location>
        <begin position="26"/>
        <end position="137"/>
    </location>
</feature>
<evidence type="ECO:0000256" key="1">
    <source>
        <dbReference type="PROSITE-ProRule" id="PRU01005"/>
    </source>
</evidence>
<dbReference type="AlphaFoldDB" id="A0A7E4W331"/>
<dbReference type="WBParaSite" id="Pan_g6399.t1">
    <property type="protein sequence ID" value="Pan_g6399.t1"/>
    <property type="gene ID" value="Pan_g6399"/>
</dbReference>
<reference evidence="4" key="1">
    <citation type="journal article" date="2013" name="Genetics">
        <title>The draft genome and transcriptome of Panagrellus redivivus are shaped by the harsh demands of a free-living lifestyle.</title>
        <authorList>
            <person name="Srinivasan J."/>
            <person name="Dillman A.R."/>
            <person name="Macchietto M.G."/>
            <person name="Heikkinen L."/>
            <person name="Lakso M."/>
            <person name="Fracchia K.M."/>
            <person name="Antoshechkin I."/>
            <person name="Mortazavi A."/>
            <person name="Wong G."/>
            <person name="Sternberg P.W."/>
        </authorList>
    </citation>
    <scope>NUCLEOTIDE SEQUENCE [LARGE SCALE GENOMIC DNA]</scope>
    <source>
        <strain evidence="4">MT8872</strain>
    </source>
</reference>
<dbReference type="PROSITE" id="PS51670">
    <property type="entry name" value="SHKT"/>
    <property type="match status" value="1"/>
</dbReference>
<feature type="domain" description="ShKT" evidence="3">
    <location>
        <begin position="27"/>
        <end position="63"/>
    </location>
</feature>
<dbReference type="SMART" id="SM00254">
    <property type="entry name" value="ShKT"/>
    <property type="match status" value="1"/>
</dbReference>
<dbReference type="Gene3D" id="1.10.10.1940">
    <property type="match status" value="1"/>
</dbReference>
<comment type="caution">
    <text evidence="1">Lacks conserved residue(s) required for the propagation of feature annotation.</text>
</comment>
<reference evidence="5" key="2">
    <citation type="submission" date="2020-10" db="UniProtKB">
        <authorList>
            <consortium name="WormBaseParasite"/>
        </authorList>
    </citation>
    <scope>IDENTIFICATION</scope>
</reference>
<evidence type="ECO:0000313" key="5">
    <source>
        <dbReference type="WBParaSite" id="Pan_g6399.t1"/>
    </source>
</evidence>
<keyword evidence="4" id="KW-1185">Reference proteome</keyword>
<dbReference type="Pfam" id="PF01549">
    <property type="entry name" value="ShK"/>
    <property type="match status" value="1"/>
</dbReference>
<evidence type="ECO:0000313" key="4">
    <source>
        <dbReference type="Proteomes" id="UP000492821"/>
    </source>
</evidence>
<feature type="signal peptide" evidence="2">
    <location>
        <begin position="1"/>
        <end position="25"/>
    </location>
</feature>
<protein>
    <submittedName>
        <fullName evidence="5">ShKT domain-containing protein</fullName>
    </submittedName>
</protein>
<organism evidence="4 5">
    <name type="scientific">Panagrellus redivivus</name>
    <name type="common">Microworm</name>
    <dbReference type="NCBI Taxonomy" id="6233"/>
    <lineage>
        <taxon>Eukaryota</taxon>
        <taxon>Metazoa</taxon>
        <taxon>Ecdysozoa</taxon>
        <taxon>Nematoda</taxon>
        <taxon>Chromadorea</taxon>
        <taxon>Rhabditida</taxon>
        <taxon>Tylenchina</taxon>
        <taxon>Panagrolaimomorpha</taxon>
        <taxon>Panagrolaimoidea</taxon>
        <taxon>Panagrolaimidae</taxon>
        <taxon>Panagrellus</taxon>
    </lineage>
</organism>
<dbReference type="Proteomes" id="UP000492821">
    <property type="component" value="Unassembled WGS sequence"/>
</dbReference>